<reference evidence="7" key="1">
    <citation type="submission" date="2017-02" db="UniProtKB">
        <authorList>
            <consortium name="WormBaseParasite"/>
        </authorList>
    </citation>
    <scope>IDENTIFICATION</scope>
</reference>
<dbReference type="OrthoDB" id="6251385at2759"/>
<name>A0A0R3X5G7_HYDTA</name>
<organism evidence="7">
    <name type="scientific">Hydatigena taeniaeformis</name>
    <name type="common">Feline tapeworm</name>
    <name type="synonym">Taenia taeniaeformis</name>
    <dbReference type="NCBI Taxonomy" id="6205"/>
    <lineage>
        <taxon>Eukaryota</taxon>
        <taxon>Metazoa</taxon>
        <taxon>Spiralia</taxon>
        <taxon>Lophotrochozoa</taxon>
        <taxon>Platyhelminthes</taxon>
        <taxon>Cestoda</taxon>
        <taxon>Eucestoda</taxon>
        <taxon>Cyclophyllidea</taxon>
        <taxon>Taeniidae</taxon>
        <taxon>Hydatigera</taxon>
    </lineage>
</organism>
<dbReference type="SMART" id="SM00154">
    <property type="entry name" value="ZnF_AN1"/>
    <property type="match status" value="1"/>
</dbReference>
<dbReference type="Gene3D" id="4.10.1110.10">
    <property type="entry name" value="AN1-like Zinc finger"/>
    <property type="match status" value="1"/>
</dbReference>
<evidence type="ECO:0000256" key="2">
    <source>
        <dbReference type="ARBA" id="ARBA00022771"/>
    </source>
</evidence>
<keyword evidence="3" id="KW-0862">Zinc</keyword>
<dbReference type="InterPro" id="IPR050652">
    <property type="entry name" value="AN1_A20_ZnFinger"/>
</dbReference>
<keyword evidence="2" id="KW-0863">Zinc-finger</keyword>
<dbReference type="Pfam" id="PF01428">
    <property type="entry name" value="zf-AN1"/>
    <property type="match status" value="1"/>
</dbReference>
<dbReference type="GO" id="GO:0008270">
    <property type="term" value="F:zinc ion binding"/>
    <property type="evidence" value="ECO:0007669"/>
    <property type="project" value="UniProtKB-KW"/>
</dbReference>
<reference evidence="5 6" key="2">
    <citation type="submission" date="2018-11" db="EMBL/GenBank/DDBJ databases">
        <authorList>
            <consortium name="Pathogen Informatics"/>
        </authorList>
    </citation>
    <scope>NUCLEOTIDE SEQUENCE [LARGE SCALE GENOMIC DNA]</scope>
</reference>
<evidence type="ECO:0000256" key="3">
    <source>
        <dbReference type="ARBA" id="ARBA00022833"/>
    </source>
</evidence>
<keyword evidence="1" id="KW-0479">Metal-binding</keyword>
<gene>
    <name evidence="5" type="ORF">TTAC_LOCUS8694</name>
</gene>
<evidence type="ECO:0000313" key="5">
    <source>
        <dbReference type="EMBL" id="VDM33322.1"/>
    </source>
</evidence>
<dbReference type="STRING" id="6205.A0A0R3X5G7"/>
<evidence type="ECO:0000313" key="7">
    <source>
        <dbReference type="WBParaSite" id="TTAC_0000870901-mRNA-1"/>
    </source>
</evidence>
<dbReference type="InterPro" id="IPR035896">
    <property type="entry name" value="AN1-like_Znf"/>
</dbReference>
<evidence type="ECO:0000259" key="4">
    <source>
        <dbReference type="SMART" id="SM00154"/>
    </source>
</evidence>
<accession>A0A0R3X5G7</accession>
<dbReference type="Proteomes" id="UP000274429">
    <property type="component" value="Unassembled WGS sequence"/>
</dbReference>
<feature type="domain" description="AN1-type" evidence="4">
    <location>
        <begin position="51"/>
        <end position="86"/>
    </location>
</feature>
<dbReference type="PANTHER" id="PTHR10634">
    <property type="entry name" value="AN1-TYPE ZINC FINGER PROTEIN"/>
    <property type="match status" value="1"/>
</dbReference>
<proteinExistence type="predicted"/>
<dbReference type="WBParaSite" id="TTAC_0000870901-mRNA-1">
    <property type="protein sequence ID" value="TTAC_0000870901-mRNA-1"/>
    <property type="gene ID" value="TTAC_0000870901"/>
</dbReference>
<dbReference type="EMBL" id="UYWX01020564">
    <property type="protein sequence ID" value="VDM33322.1"/>
    <property type="molecule type" value="Genomic_DNA"/>
</dbReference>
<keyword evidence="6" id="KW-1185">Reference proteome</keyword>
<evidence type="ECO:0000313" key="6">
    <source>
        <dbReference type="Proteomes" id="UP000274429"/>
    </source>
</evidence>
<dbReference type="AlphaFoldDB" id="A0A0R3X5G7"/>
<dbReference type="InterPro" id="IPR000058">
    <property type="entry name" value="Znf_AN1"/>
</dbReference>
<evidence type="ECO:0000256" key="1">
    <source>
        <dbReference type="ARBA" id="ARBA00022723"/>
    </source>
</evidence>
<protein>
    <submittedName>
        <fullName evidence="7">AN1-type domain-containing protein</fullName>
    </submittedName>
</protein>
<sequence length="108" mass="12333">MHNTFQMLPNQVTRKHRMNQILLLLIPPKIPLDAKHCCTAVVLSLLLTVLSFTLLSVEQGMVCACGGTFCTTHRFDDRHNCPFDYQSDERERLRKANPPVLGEKVKKI</sequence>
<dbReference type="SUPFAM" id="SSF118310">
    <property type="entry name" value="AN1-like Zinc finger"/>
    <property type="match status" value="1"/>
</dbReference>